<dbReference type="InterPro" id="IPR016040">
    <property type="entry name" value="NAD(P)-bd_dom"/>
</dbReference>
<feature type="domain" description="NAD(P)-binding" evidence="7">
    <location>
        <begin position="117"/>
        <end position="269"/>
    </location>
</feature>
<reference evidence="8 9" key="1">
    <citation type="journal article" date="2010" name="Nature">
        <title>The Ectocarpus genome and the independent evolution of multicellularity in brown algae.</title>
        <authorList>
            <person name="Cock J.M."/>
            <person name="Sterck L."/>
            <person name="Rouze P."/>
            <person name="Scornet D."/>
            <person name="Allen A.E."/>
            <person name="Amoutzias G."/>
            <person name="Anthouard V."/>
            <person name="Artiguenave F."/>
            <person name="Aury J.M."/>
            <person name="Badger J.H."/>
            <person name="Beszteri B."/>
            <person name="Billiau K."/>
            <person name="Bonnet E."/>
            <person name="Bothwell J.H."/>
            <person name="Bowler C."/>
            <person name="Boyen C."/>
            <person name="Brownlee C."/>
            <person name="Carrano C.J."/>
            <person name="Charrier B."/>
            <person name="Cho G.Y."/>
            <person name="Coelho S.M."/>
            <person name="Collen J."/>
            <person name="Corre E."/>
            <person name="Da Silva C."/>
            <person name="Delage L."/>
            <person name="Delaroque N."/>
            <person name="Dittami S.M."/>
            <person name="Doulbeau S."/>
            <person name="Elias M."/>
            <person name="Farnham G."/>
            <person name="Gachon C.M."/>
            <person name="Gschloessl B."/>
            <person name="Heesch S."/>
            <person name="Jabbari K."/>
            <person name="Jubin C."/>
            <person name="Kawai H."/>
            <person name="Kimura K."/>
            <person name="Kloareg B."/>
            <person name="Kupper F.C."/>
            <person name="Lang D."/>
            <person name="Le Bail A."/>
            <person name="Leblanc C."/>
            <person name="Lerouge P."/>
            <person name="Lohr M."/>
            <person name="Lopez P.J."/>
            <person name="Martens C."/>
            <person name="Maumus F."/>
            <person name="Michel G."/>
            <person name="Miranda-Saavedra D."/>
            <person name="Morales J."/>
            <person name="Moreau H."/>
            <person name="Motomura T."/>
            <person name="Nagasato C."/>
            <person name="Napoli C.A."/>
            <person name="Nelson D.R."/>
            <person name="Nyvall-Collen P."/>
            <person name="Peters A.F."/>
            <person name="Pommier C."/>
            <person name="Potin P."/>
            <person name="Poulain J."/>
            <person name="Quesneville H."/>
            <person name="Read B."/>
            <person name="Rensing S.A."/>
            <person name="Ritter A."/>
            <person name="Rousvoal S."/>
            <person name="Samanta M."/>
            <person name="Samson G."/>
            <person name="Schroeder D.C."/>
            <person name="Segurens B."/>
            <person name="Strittmatter M."/>
            <person name="Tonon T."/>
            <person name="Tregear J.W."/>
            <person name="Valentin K."/>
            <person name="von Dassow P."/>
            <person name="Yamagishi T."/>
            <person name="Van de Peer Y."/>
            <person name="Wincker P."/>
        </authorList>
    </citation>
    <scope>NUCLEOTIDE SEQUENCE [LARGE SCALE GENOMIC DNA]</scope>
    <source>
        <strain evidence="9">Ec32 / CCAP1310/4</strain>
    </source>
</reference>
<dbReference type="InParanoid" id="D8LEL5"/>
<dbReference type="EC" id="5.1.3.2" evidence="4"/>
<comment type="cofactor">
    <cofactor evidence="2">
        <name>NAD(+)</name>
        <dbReference type="ChEBI" id="CHEBI:57540"/>
    </cofactor>
</comment>
<organism evidence="8 9">
    <name type="scientific">Ectocarpus siliculosus</name>
    <name type="common">Brown alga</name>
    <name type="synonym">Conferva siliculosa</name>
    <dbReference type="NCBI Taxonomy" id="2880"/>
    <lineage>
        <taxon>Eukaryota</taxon>
        <taxon>Sar</taxon>
        <taxon>Stramenopiles</taxon>
        <taxon>Ochrophyta</taxon>
        <taxon>PX clade</taxon>
        <taxon>Phaeophyceae</taxon>
        <taxon>Ectocarpales</taxon>
        <taxon>Ectocarpaceae</taxon>
        <taxon>Ectocarpus</taxon>
    </lineage>
</organism>
<dbReference type="InterPro" id="IPR036291">
    <property type="entry name" value="NAD(P)-bd_dom_sf"/>
</dbReference>
<dbReference type="AlphaFoldDB" id="D8LEL5"/>
<gene>
    <name evidence="8" type="ORF">Esi_0132_0038</name>
</gene>
<evidence type="ECO:0000256" key="1">
    <source>
        <dbReference type="ARBA" id="ARBA00000083"/>
    </source>
</evidence>
<proteinExistence type="predicted"/>
<evidence type="ECO:0000313" key="9">
    <source>
        <dbReference type="Proteomes" id="UP000002630"/>
    </source>
</evidence>
<evidence type="ECO:0000256" key="4">
    <source>
        <dbReference type="ARBA" id="ARBA00013189"/>
    </source>
</evidence>
<evidence type="ECO:0000256" key="2">
    <source>
        <dbReference type="ARBA" id="ARBA00001911"/>
    </source>
</evidence>
<dbReference type="GO" id="GO:0005829">
    <property type="term" value="C:cytosol"/>
    <property type="evidence" value="ECO:0007669"/>
    <property type="project" value="TreeGrafter"/>
</dbReference>
<dbReference type="OMA" id="CAPVNPY"/>
<dbReference type="Gene3D" id="3.90.25.10">
    <property type="entry name" value="UDP-galactose 4-epimerase, domain 1"/>
    <property type="match status" value="1"/>
</dbReference>
<evidence type="ECO:0000259" key="7">
    <source>
        <dbReference type="Pfam" id="PF16363"/>
    </source>
</evidence>
<evidence type="ECO:0000256" key="3">
    <source>
        <dbReference type="ARBA" id="ARBA00004947"/>
    </source>
</evidence>
<dbReference type="GO" id="GO:0005996">
    <property type="term" value="P:monosaccharide metabolic process"/>
    <property type="evidence" value="ECO:0007669"/>
    <property type="project" value="TreeGrafter"/>
</dbReference>
<dbReference type="PANTHER" id="PTHR43725">
    <property type="entry name" value="UDP-GLUCOSE 4-EPIMERASE"/>
    <property type="match status" value="1"/>
</dbReference>
<dbReference type="EMBL" id="FN649749">
    <property type="protein sequence ID" value="CBN78578.1"/>
    <property type="molecule type" value="Genomic_DNA"/>
</dbReference>
<dbReference type="eggNOG" id="KOG1371">
    <property type="taxonomic scope" value="Eukaryota"/>
</dbReference>
<dbReference type="Proteomes" id="UP000002630">
    <property type="component" value="Linkage Group LG24"/>
</dbReference>
<dbReference type="Gene3D" id="3.40.50.720">
    <property type="entry name" value="NAD(P)-binding Rossmann-like Domain"/>
    <property type="match status" value="2"/>
</dbReference>
<dbReference type="SUPFAM" id="SSF51735">
    <property type="entry name" value="NAD(P)-binding Rossmann-fold domains"/>
    <property type="match status" value="1"/>
</dbReference>
<accession>D8LEL5</accession>
<dbReference type="OrthoDB" id="9402762at2759"/>
<keyword evidence="6" id="KW-0413">Isomerase</keyword>
<keyword evidence="5" id="KW-0520">NAD</keyword>
<dbReference type="PANTHER" id="PTHR43725:SF47">
    <property type="entry name" value="UDP-GLUCOSE 4-EPIMERASE"/>
    <property type="match status" value="1"/>
</dbReference>
<dbReference type="EMBL" id="FN647950">
    <property type="protein sequence ID" value="CBN78578.1"/>
    <property type="molecule type" value="Genomic_DNA"/>
</dbReference>
<name>D8LEL5_ECTSI</name>
<sequence>MSANSTKTVLVAGGAGYIGSHTVVLLLEAGYNVVVADNLCNSSEESLRRVRVLTGCAPERLVFHNVDLCDAAALGKVLEACPQFHSCIHFAGLKFMIEEILKDFVKSDKGKDWAIDCLRYFNPTGAHSSGDIGEDPNGIPNNLMPYVAQVAVGKRECLTVFGDKYDTKDGTGVRDYIHVVDLASGHLKALDFLEKKGCGWYTHNLGTGTGYSVLEMVEAMKKASGKDIPYKVGPPRVGDLACVYADPAKAAEDLGWKAQFGLDEMMRDMWAWQSKNPNGFSA</sequence>
<comment type="catalytic activity">
    <reaction evidence="1">
        <text>UDP-alpha-D-glucose = UDP-alpha-D-galactose</text>
        <dbReference type="Rhea" id="RHEA:22168"/>
        <dbReference type="ChEBI" id="CHEBI:58885"/>
        <dbReference type="ChEBI" id="CHEBI:66914"/>
        <dbReference type="EC" id="5.1.3.2"/>
    </reaction>
</comment>
<evidence type="ECO:0000313" key="8">
    <source>
        <dbReference type="EMBL" id="CBN78578.1"/>
    </source>
</evidence>
<feature type="domain" description="NAD(P)-binding" evidence="7">
    <location>
        <begin position="10"/>
        <end position="95"/>
    </location>
</feature>
<evidence type="ECO:0000256" key="6">
    <source>
        <dbReference type="ARBA" id="ARBA00023235"/>
    </source>
</evidence>
<keyword evidence="9" id="KW-1185">Reference proteome</keyword>
<dbReference type="Pfam" id="PF16363">
    <property type="entry name" value="GDP_Man_Dehyd"/>
    <property type="match status" value="2"/>
</dbReference>
<dbReference type="GO" id="GO:0003978">
    <property type="term" value="F:UDP-glucose 4-epimerase activity"/>
    <property type="evidence" value="ECO:0007669"/>
    <property type="project" value="UniProtKB-EC"/>
</dbReference>
<comment type="pathway">
    <text evidence="3">Carbohydrate metabolism; galactose metabolism.</text>
</comment>
<dbReference type="STRING" id="2880.D8LEL5"/>
<protein>
    <recommendedName>
        <fullName evidence="4">UDP-glucose 4-epimerase</fullName>
        <ecNumber evidence="4">5.1.3.2</ecNumber>
    </recommendedName>
</protein>
<evidence type="ECO:0000256" key="5">
    <source>
        <dbReference type="ARBA" id="ARBA00023027"/>
    </source>
</evidence>